<accession>F8KEI7</accession>
<sequence length="295" mass="33857">MQQFINQGYWESSNAYSAGSDIKINSDYSVLFHNSLMAPGKVIMSWNSVNSYQATKLVPQLPILRNNHKYRLSVNAKAAPIYSLIIRLTFFDAQEHEIDHVEFQQRSIEFVYPPEAVQYRLELINNGLTDLTFQRFEICDADLPVSVHEDVWFHEPINEDVKGKLNLLLIADNKRVRKTYPDLKKYEDYKMQPISVAWQSSADVVAILKQWLISNRIYDANVISTNPKLDQVVLELKMELSTINAVVTNQTDPQSQIADVIYPLLPPTTWSSPVLVNPDWPIIFSVIQEINSKEG</sequence>
<dbReference type="RefSeq" id="WP_003675581.1">
    <property type="nucleotide sequence ID" value="NZ_JBKZCH010000044.1"/>
</dbReference>
<evidence type="ECO:0000313" key="1">
    <source>
        <dbReference type="EMBL" id="CCC03852.1"/>
    </source>
</evidence>
<dbReference type="Pfam" id="PF15432">
    <property type="entry name" value="Sec-ASP3"/>
    <property type="match status" value="1"/>
</dbReference>
<reference evidence="1" key="1">
    <citation type="journal article" date="2011" name="J. Bacteriol.">
        <title>Genome sequence of the vertebrate gut symbiont Lactobacillus reuteri ATCC 53608.</title>
        <authorList>
            <person name="Heavens D."/>
            <person name="Tailford L.E."/>
            <person name="Crossman L."/>
            <person name="Jeffers F."/>
            <person name="Mackenzie D.A."/>
            <person name="Caccamo M."/>
            <person name="Juge N."/>
        </authorList>
    </citation>
    <scope>NUCLEOTIDE SEQUENCE [LARGE SCALE GENOMIC DNA]</scope>
    <source>
        <strain evidence="1">ATCC 53608</strain>
    </source>
</reference>
<reference evidence="1" key="2">
    <citation type="submission" date="2011-05" db="EMBL/GenBank/DDBJ databases">
        <authorList>
            <person name="Davey R."/>
        </authorList>
    </citation>
    <scope>NUCLEOTIDE SEQUENCE</scope>
    <source>
        <strain evidence="1">ATCC 53608</strain>
    </source>
</reference>
<dbReference type="AlphaFoldDB" id="A0A0S4NNG8"/>
<dbReference type="InterPro" id="IPR022259">
    <property type="entry name" value="Acessory_Sec_prot_Asp3"/>
</dbReference>
<dbReference type="GO" id="GO:0015031">
    <property type="term" value="P:protein transport"/>
    <property type="evidence" value="ECO:0007669"/>
    <property type="project" value="InterPro"/>
</dbReference>
<organism evidence="1">
    <name type="scientific">Limosilactobacillus reuteri subsp. suis (strain ATCC 53608 / LMG 31752 / 1063)</name>
    <name type="common">Lactobacillus reuteri</name>
    <dbReference type="NCBI Taxonomy" id="927703"/>
    <lineage>
        <taxon>Bacteria</taxon>
        <taxon>Bacillati</taxon>
        <taxon>Bacillota</taxon>
        <taxon>Bacilli</taxon>
        <taxon>Lactobacillales</taxon>
        <taxon>Lactobacillaceae</taxon>
        <taxon>Limosilactobacillus</taxon>
    </lineage>
</organism>
<dbReference type="NCBIfam" id="TIGR03711">
    <property type="entry name" value="acc_sec_asp3"/>
    <property type="match status" value="1"/>
</dbReference>
<gene>
    <name evidence="1" type="ORF">LRATCC53608_1100</name>
</gene>
<dbReference type="EMBL" id="FR854365">
    <property type="protein sequence ID" value="CCC03852.1"/>
    <property type="molecule type" value="Genomic_DNA"/>
</dbReference>
<protein>
    <submittedName>
        <fullName evidence="1">Accessory secretory protein asp3</fullName>
    </submittedName>
</protein>
<accession>A0A0S4NNG8</accession>
<name>A0A0S4NNG8_LIMR5</name>
<proteinExistence type="predicted"/>
<dbReference type="HOGENOM" id="CLU_979306_0_0_9"/>